<comment type="subcellular location">
    <subcellularLocation>
        <location evidence="4 14">Cytoplasm</location>
    </subcellularLocation>
</comment>
<evidence type="ECO:0000313" key="20">
    <source>
        <dbReference type="Proteomes" id="UP001237780"/>
    </source>
</evidence>
<name>A0ABU0SCC1_9HYPH</name>
<dbReference type="GO" id="GO:0004523">
    <property type="term" value="F:RNA-DNA hybrid ribonuclease activity"/>
    <property type="evidence" value="ECO:0007669"/>
    <property type="project" value="UniProtKB-EC"/>
</dbReference>
<comment type="function">
    <text evidence="3 14 16">Endonuclease that specifically degrades the RNA of RNA-DNA hybrids.</text>
</comment>
<dbReference type="InterPro" id="IPR024567">
    <property type="entry name" value="RNase_HII/HIII_dom"/>
</dbReference>
<evidence type="ECO:0000256" key="12">
    <source>
        <dbReference type="ARBA" id="ARBA00022801"/>
    </source>
</evidence>
<dbReference type="InterPro" id="IPR012337">
    <property type="entry name" value="RNaseH-like_sf"/>
</dbReference>
<dbReference type="Gene3D" id="3.30.420.10">
    <property type="entry name" value="Ribonuclease H-like superfamily/Ribonuclease H"/>
    <property type="match status" value="1"/>
</dbReference>
<evidence type="ECO:0000256" key="9">
    <source>
        <dbReference type="ARBA" id="ARBA00022722"/>
    </source>
</evidence>
<dbReference type="InterPro" id="IPR036397">
    <property type="entry name" value="RNaseH_sf"/>
</dbReference>
<evidence type="ECO:0000256" key="2">
    <source>
        <dbReference type="ARBA" id="ARBA00001946"/>
    </source>
</evidence>
<feature type="domain" description="RNase H type-2" evidence="18">
    <location>
        <begin position="59"/>
        <end position="246"/>
    </location>
</feature>
<evidence type="ECO:0000256" key="13">
    <source>
        <dbReference type="ARBA" id="ARBA00023211"/>
    </source>
</evidence>
<proteinExistence type="inferred from homology"/>
<dbReference type="PANTHER" id="PTHR10954:SF18">
    <property type="entry name" value="RIBONUCLEASE HII"/>
    <property type="match status" value="1"/>
</dbReference>
<organism evidence="19 20">
    <name type="scientific">Phyllobacterium ifriqiyense</name>
    <dbReference type="NCBI Taxonomy" id="314238"/>
    <lineage>
        <taxon>Bacteria</taxon>
        <taxon>Pseudomonadati</taxon>
        <taxon>Pseudomonadota</taxon>
        <taxon>Alphaproteobacteria</taxon>
        <taxon>Hyphomicrobiales</taxon>
        <taxon>Phyllobacteriaceae</taxon>
        <taxon>Phyllobacterium</taxon>
    </lineage>
</organism>
<evidence type="ECO:0000256" key="16">
    <source>
        <dbReference type="RuleBase" id="RU003515"/>
    </source>
</evidence>
<dbReference type="InterPro" id="IPR022898">
    <property type="entry name" value="RNase_HII"/>
</dbReference>
<comment type="cofactor">
    <cofactor evidence="2">
        <name>Mg(2+)</name>
        <dbReference type="ChEBI" id="CHEBI:18420"/>
    </cofactor>
</comment>
<feature type="region of interest" description="Disordered" evidence="17">
    <location>
        <begin position="1"/>
        <end position="35"/>
    </location>
</feature>
<evidence type="ECO:0000256" key="3">
    <source>
        <dbReference type="ARBA" id="ARBA00004065"/>
    </source>
</evidence>
<evidence type="ECO:0000256" key="17">
    <source>
        <dbReference type="SAM" id="MobiDB-lite"/>
    </source>
</evidence>
<evidence type="ECO:0000256" key="11">
    <source>
        <dbReference type="ARBA" id="ARBA00022759"/>
    </source>
</evidence>
<keyword evidence="8 14" id="KW-0963">Cytoplasm</keyword>
<dbReference type="SUPFAM" id="SSF53098">
    <property type="entry name" value="Ribonuclease H-like"/>
    <property type="match status" value="1"/>
</dbReference>
<dbReference type="EMBL" id="JAUSZT010000003">
    <property type="protein sequence ID" value="MDQ0998362.1"/>
    <property type="molecule type" value="Genomic_DNA"/>
</dbReference>
<dbReference type="PANTHER" id="PTHR10954">
    <property type="entry name" value="RIBONUCLEASE H2 SUBUNIT A"/>
    <property type="match status" value="1"/>
</dbReference>
<gene>
    <name evidence="14" type="primary">rnhB</name>
    <name evidence="19" type="ORF">QFZ34_003544</name>
</gene>
<dbReference type="EC" id="3.1.26.4" evidence="6 14"/>
<evidence type="ECO:0000256" key="5">
    <source>
        <dbReference type="ARBA" id="ARBA00007383"/>
    </source>
</evidence>
<comment type="cofactor">
    <cofactor evidence="14 15">
        <name>Mn(2+)</name>
        <dbReference type="ChEBI" id="CHEBI:29035"/>
    </cofactor>
    <cofactor evidence="14 15">
        <name>Mg(2+)</name>
        <dbReference type="ChEBI" id="CHEBI:18420"/>
    </cofactor>
    <text evidence="14 15">Manganese or magnesium. Binds 1 divalent metal ion per monomer in the absence of substrate. May bind a second metal ion after substrate binding.</text>
</comment>
<evidence type="ECO:0000313" key="19">
    <source>
        <dbReference type="EMBL" id="MDQ0998362.1"/>
    </source>
</evidence>
<feature type="binding site" evidence="14 15">
    <location>
        <position position="65"/>
    </location>
    <ligand>
        <name>a divalent metal cation</name>
        <dbReference type="ChEBI" id="CHEBI:60240"/>
    </ligand>
</feature>
<dbReference type="Pfam" id="PF01351">
    <property type="entry name" value="RNase_HII"/>
    <property type="match status" value="1"/>
</dbReference>
<evidence type="ECO:0000259" key="18">
    <source>
        <dbReference type="PROSITE" id="PS51975"/>
    </source>
</evidence>
<dbReference type="Proteomes" id="UP001237780">
    <property type="component" value="Unassembled WGS sequence"/>
</dbReference>
<sequence>MVTLGSFAPSATRGLAENQDGCESRRKMSRSRSDSLLLSLPADKPDFASEKKLMRSGVQFVAGIDEAGRGPLAGPVVAAAVILDPKKIPDGLDDSKRLTAKRREELFDIITKTALACSISSISAPAIDATNILKASLEAMRRATRGLAIIPHHALIDGRDVAPGLPCPATAMIKGDQRSVSIAAASILAKVTRDRMMSQTGKYYPLYGLESHAGYGTEIHRNAMEAHGPVVGLHRFSFSPLKERQA</sequence>
<keyword evidence="12 14" id="KW-0378">Hydrolase</keyword>
<evidence type="ECO:0000256" key="10">
    <source>
        <dbReference type="ARBA" id="ARBA00022723"/>
    </source>
</evidence>
<dbReference type="PROSITE" id="PS51975">
    <property type="entry name" value="RNASE_H_2"/>
    <property type="match status" value="1"/>
</dbReference>
<keyword evidence="11 14" id="KW-0255">Endonuclease</keyword>
<dbReference type="InterPro" id="IPR001352">
    <property type="entry name" value="RNase_HII/HIII"/>
</dbReference>
<feature type="binding site" evidence="14 15">
    <location>
        <position position="66"/>
    </location>
    <ligand>
        <name>a divalent metal cation</name>
        <dbReference type="ChEBI" id="CHEBI:60240"/>
    </ligand>
</feature>
<dbReference type="NCBIfam" id="NF000595">
    <property type="entry name" value="PRK00015.1-3"/>
    <property type="match status" value="1"/>
</dbReference>
<comment type="catalytic activity">
    <reaction evidence="1 14 15 16">
        <text>Endonucleolytic cleavage to 5'-phosphomonoester.</text>
        <dbReference type="EC" id="3.1.26.4"/>
    </reaction>
</comment>
<dbReference type="CDD" id="cd07182">
    <property type="entry name" value="RNase_HII_bacteria_HII_like"/>
    <property type="match status" value="1"/>
</dbReference>
<reference evidence="19 20" key="1">
    <citation type="submission" date="2023-07" db="EMBL/GenBank/DDBJ databases">
        <title>Comparative genomics of wheat-associated soil bacteria to identify genetic determinants of phenazine resistance.</title>
        <authorList>
            <person name="Mouncey N."/>
        </authorList>
    </citation>
    <scope>NUCLEOTIDE SEQUENCE [LARGE SCALE GENOMIC DNA]</scope>
    <source>
        <strain evidence="19 20">W4I11</strain>
    </source>
</reference>
<comment type="similarity">
    <text evidence="5 14 16">Belongs to the RNase HII family.</text>
</comment>
<evidence type="ECO:0000256" key="15">
    <source>
        <dbReference type="PROSITE-ProRule" id="PRU01319"/>
    </source>
</evidence>
<comment type="caution">
    <text evidence="19">The sequence shown here is derived from an EMBL/GenBank/DDBJ whole genome shotgun (WGS) entry which is preliminary data.</text>
</comment>
<evidence type="ECO:0000256" key="8">
    <source>
        <dbReference type="ARBA" id="ARBA00022490"/>
    </source>
</evidence>
<evidence type="ECO:0000256" key="14">
    <source>
        <dbReference type="HAMAP-Rule" id="MF_00052"/>
    </source>
</evidence>
<protein>
    <recommendedName>
        <fullName evidence="7 14">Ribonuclease HII</fullName>
        <shortName evidence="14">RNase HII</shortName>
        <ecNumber evidence="6 14">3.1.26.4</ecNumber>
    </recommendedName>
</protein>
<accession>A0ABU0SCC1</accession>
<feature type="binding site" evidence="14 15">
    <location>
        <position position="157"/>
    </location>
    <ligand>
        <name>a divalent metal cation</name>
        <dbReference type="ChEBI" id="CHEBI:60240"/>
    </ligand>
</feature>
<evidence type="ECO:0000256" key="6">
    <source>
        <dbReference type="ARBA" id="ARBA00012180"/>
    </source>
</evidence>
<dbReference type="HAMAP" id="MF_00052_B">
    <property type="entry name" value="RNase_HII_B"/>
    <property type="match status" value="1"/>
</dbReference>
<evidence type="ECO:0000256" key="4">
    <source>
        <dbReference type="ARBA" id="ARBA00004496"/>
    </source>
</evidence>
<evidence type="ECO:0000256" key="7">
    <source>
        <dbReference type="ARBA" id="ARBA00019179"/>
    </source>
</evidence>
<keyword evidence="9 14" id="KW-0540">Nuclease</keyword>
<keyword evidence="10 14" id="KW-0479">Metal-binding</keyword>
<keyword evidence="13 14" id="KW-0464">Manganese</keyword>
<evidence type="ECO:0000256" key="1">
    <source>
        <dbReference type="ARBA" id="ARBA00000077"/>
    </source>
</evidence>
<keyword evidence="20" id="KW-1185">Reference proteome</keyword>